<evidence type="ECO:0000256" key="5">
    <source>
        <dbReference type="ARBA" id="ARBA00023136"/>
    </source>
</evidence>
<reference evidence="9 10" key="1">
    <citation type="submission" date="2017-05" db="EMBL/GenBank/DDBJ databases">
        <authorList>
            <person name="Varghese N."/>
            <person name="Submissions S."/>
        </authorList>
    </citation>
    <scope>NUCLEOTIDE SEQUENCE [LARGE SCALE GENOMIC DNA]</scope>
    <source>
        <strain evidence="9 10">DSM 29734</strain>
    </source>
</reference>
<dbReference type="Pfam" id="PF12704">
    <property type="entry name" value="MacB_PCD"/>
    <property type="match status" value="1"/>
</dbReference>
<evidence type="ECO:0000256" key="2">
    <source>
        <dbReference type="ARBA" id="ARBA00022475"/>
    </source>
</evidence>
<dbReference type="InterPro" id="IPR003838">
    <property type="entry name" value="ABC3_permease_C"/>
</dbReference>
<accession>A0ABY1N5D5</accession>
<keyword evidence="5 6" id="KW-0472">Membrane</keyword>
<keyword evidence="2" id="KW-1003">Cell membrane</keyword>
<evidence type="ECO:0000313" key="10">
    <source>
        <dbReference type="Proteomes" id="UP001157961"/>
    </source>
</evidence>
<keyword evidence="10" id="KW-1185">Reference proteome</keyword>
<feature type="transmembrane region" description="Helical" evidence="6">
    <location>
        <begin position="382"/>
        <end position="405"/>
    </location>
</feature>
<evidence type="ECO:0000256" key="1">
    <source>
        <dbReference type="ARBA" id="ARBA00004651"/>
    </source>
</evidence>
<evidence type="ECO:0000259" key="8">
    <source>
        <dbReference type="Pfam" id="PF12704"/>
    </source>
</evidence>
<sequence>MILLRLALKSLLSRTVTVSLTIFAIALSVALFLGVEKLRTGAKASFADTISGTDLIVGARSGGVQLLLYSVFRVGNATNNVTWQSYQDIANRPEVNWSVPLSLGDSHRGFRVLGTTPEFFERYKYRGGRSVDFTDGTAFSDLFDAVVGADVAAALGYQLGDQIVVSHGVASFTEHDDKPFQISGVLKKTGTPVDRTVFVSLEAIEAIHIDWQGGGRAQNTISADEVRQMQLTPKAVTAAMIGTNTRLQIFGLQRWINEYAQEPLLAILPGVALSELWSLIGVAESALVAVSVMVVITALLGMAAMIFSGLNERRREMALLRAIGARPWTVMLLLTTEAALMSLTAVALGMGLLYTGLWVARSRIDAAFGLYIEITPPSPREWLVLCGVILSGIIVSLLPAIRAYFLSLADGMQVKH</sequence>
<evidence type="ECO:0000256" key="3">
    <source>
        <dbReference type="ARBA" id="ARBA00022692"/>
    </source>
</evidence>
<name>A0ABY1N5D5_9RHOB</name>
<dbReference type="InterPro" id="IPR051125">
    <property type="entry name" value="ABC-4/HrtB_transporter"/>
</dbReference>
<dbReference type="PANTHER" id="PTHR43738">
    <property type="entry name" value="ABC TRANSPORTER, MEMBRANE PROTEIN"/>
    <property type="match status" value="1"/>
</dbReference>
<keyword evidence="3 6" id="KW-0812">Transmembrane</keyword>
<protein>
    <submittedName>
        <fullName evidence="9">ABC transport system permease protein</fullName>
    </submittedName>
</protein>
<comment type="caution">
    <text evidence="9">The sequence shown here is derived from an EMBL/GenBank/DDBJ whole genome shotgun (WGS) entry which is preliminary data.</text>
</comment>
<dbReference type="PANTHER" id="PTHR43738:SF2">
    <property type="entry name" value="ABC TRANSPORTER PERMEASE"/>
    <property type="match status" value="1"/>
</dbReference>
<dbReference type="Pfam" id="PF02687">
    <property type="entry name" value="FtsX"/>
    <property type="match status" value="1"/>
</dbReference>
<evidence type="ECO:0000313" key="9">
    <source>
        <dbReference type="EMBL" id="SMP00511.1"/>
    </source>
</evidence>
<evidence type="ECO:0000256" key="6">
    <source>
        <dbReference type="SAM" id="Phobius"/>
    </source>
</evidence>
<evidence type="ECO:0000256" key="4">
    <source>
        <dbReference type="ARBA" id="ARBA00022989"/>
    </source>
</evidence>
<comment type="subcellular location">
    <subcellularLocation>
        <location evidence="1">Cell membrane</location>
        <topology evidence="1">Multi-pass membrane protein</topology>
    </subcellularLocation>
</comment>
<dbReference type="InterPro" id="IPR025857">
    <property type="entry name" value="MacB_PCD"/>
</dbReference>
<feature type="transmembrane region" description="Helical" evidence="6">
    <location>
        <begin position="263"/>
        <end position="280"/>
    </location>
</feature>
<feature type="domain" description="MacB-like periplasmic core" evidence="8">
    <location>
        <begin position="20"/>
        <end position="213"/>
    </location>
</feature>
<dbReference type="Proteomes" id="UP001157961">
    <property type="component" value="Unassembled WGS sequence"/>
</dbReference>
<feature type="transmembrane region" description="Helical" evidence="6">
    <location>
        <begin position="328"/>
        <end position="354"/>
    </location>
</feature>
<gene>
    <name evidence="9" type="ORF">SAMN06265373_1012</name>
</gene>
<proteinExistence type="predicted"/>
<feature type="transmembrane region" description="Helical" evidence="6">
    <location>
        <begin position="12"/>
        <end position="35"/>
    </location>
</feature>
<organism evidence="9 10">
    <name type="scientific">Shimia sagamensis</name>
    <dbReference type="NCBI Taxonomy" id="1566352"/>
    <lineage>
        <taxon>Bacteria</taxon>
        <taxon>Pseudomonadati</taxon>
        <taxon>Pseudomonadota</taxon>
        <taxon>Alphaproteobacteria</taxon>
        <taxon>Rhodobacterales</taxon>
        <taxon>Roseobacteraceae</taxon>
    </lineage>
</organism>
<feature type="transmembrane region" description="Helical" evidence="6">
    <location>
        <begin position="286"/>
        <end position="307"/>
    </location>
</feature>
<keyword evidence="4 6" id="KW-1133">Transmembrane helix</keyword>
<feature type="domain" description="ABC3 transporter permease C-terminal" evidence="7">
    <location>
        <begin position="289"/>
        <end position="406"/>
    </location>
</feature>
<evidence type="ECO:0000259" key="7">
    <source>
        <dbReference type="Pfam" id="PF02687"/>
    </source>
</evidence>
<dbReference type="EMBL" id="FXTY01000001">
    <property type="protein sequence ID" value="SMP00511.1"/>
    <property type="molecule type" value="Genomic_DNA"/>
</dbReference>